<dbReference type="Proteomes" id="UP001148614">
    <property type="component" value="Unassembled WGS sequence"/>
</dbReference>
<comment type="caution">
    <text evidence="2">The sequence shown here is derived from an EMBL/GenBank/DDBJ whole genome shotgun (WGS) entry which is preliminary data.</text>
</comment>
<feature type="region of interest" description="Disordered" evidence="1">
    <location>
        <begin position="49"/>
        <end position="95"/>
    </location>
</feature>
<feature type="compositionally biased region" description="Basic and acidic residues" evidence="1">
    <location>
        <begin position="57"/>
        <end position="80"/>
    </location>
</feature>
<evidence type="ECO:0008006" key="4">
    <source>
        <dbReference type="Google" id="ProtNLM"/>
    </source>
</evidence>
<evidence type="ECO:0000256" key="1">
    <source>
        <dbReference type="SAM" id="MobiDB-lite"/>
    </source>
</evidence>
<gene>
    <name evidence="2" type="ORF">NPX13_g7195</name>
</gene>
<dbReference type="EMBL" id="JANPWZ010001375">
    <property type="protein sequence ID" value="KAJ3566284.1"/>
    <property type="molecule type" value="Genomic_DNA"/>
</dbReference>
<organism evidence="2 3">
    <name type="scientific">Xylaria arbuscula</name>
    <dbReference type="NCBI Taxonomy" id="114810"/>
    <lineage>
        <taxon>Eukaryota</taxon>
        <taxon>Fungi</taxon>
        <taxon>Dikarya</taxon>
        <taxon>Ascomycota</taxon>
        <taxon>Pezizomycotina</taxon>
        <taxon>Sordariomycetes</taxon>
        <taxon>Xylariomycetidae</taxon>
        <taxon>Xylariales</taxon>
        <taxon>Xylariaceae</taxon>
        <taxon>Xylaria</taxon>
    </lineage>
</organism>
<evidence type="ECO:0000313" key="3">
    <source>
        <dbReference type="Proteomes" id="UP001148614"/>
    </source>
</evidence>
<accession>A0A9W8NAG5</accession>
<sequence length="132" mass="14155">MTNYYKVLGISRNASRADIEAAYISRCDILGSPLDAHIGGLFLDVSSGGGAGGRTQENGRDRGHDQELLSRSRRSSDRRRVAAHKHSQVDRDIGRRHGRVSGEILATCNGLQNPHVGFDVPLHGSVSIAAPG</sequence>
<proteinExistence type="predicted"/>
<keyword evidence="3" id="KW-1185">Reference proteome</keyword>
<dbReference type="SUPFAM" id="SSF46565">
    <property type="entry name" value="Chaperone J-domain"/>
    <property type="match status" value="1"/>
</dbReference>
<reference evidence="2" key="1">
    <citation type="submission" date="2022-07" db="EMBL/GenBank/DDBJ databases">
        <title>Genome Sequence of Xylaria arbuscula.</title>
        <authorList>
            <person name="Buettner E."/>
        </authorList>
    </citation>
    <scope>NUCLEOTIDE SEQUENCE</scope>
    <source>
        <strain evidence="2">VT107</strain>
    </source>
</reference>
<name>A0A9W8NAG5_9PEZI</name>
<evidence type="ECO:0000313" key="2">
    <source>
        <dbReference type="EMBL" id="KAJ3566284.1"/>
    </source>
</evidence>
<dbReference type="InterPro" id="IPR001623">
    <property type="entry name" value="DnaJ_domain"/>
</dbReference>
<protein>
    <recommendedName>
        <fullName evidence="4">J domain-containing protein</fullName>
    </recommendedName>
</protein>
<dbReference type="AlphaFoldDB" id="A0A9W8NAG5"/>
<dbReference type="InterPro" id="IPR036869">
    <property type="entry name" value="J_dom_sf"/>
</dbReference>
<dbReference type="CDD" id="cd06257">
    <property type="entry name" value="DnaJ"/>
    <property type="match status" value="1"/>
</dbReference>